<sequence>MADGSGNGPPQPAVMRAVFAYAERAMGGKDASHDWSHVQRVIGNARRIASAEAEELAAAGRPLDCALVDVLAAIHDVRDHKYAPGAGAETEDAVIASLVAAGIPATTAATAVALAPHVSFSRQYGPPTPPPPPPVVTAYAQELAIVRDADRLDSMGAVGVARTFAYGAAAGRSLSNGLVHFDEKLLRLVGCLTTKSGRAMGRERHALLVQFASAMRDELAGGAGV</sequence>
<gene>
    <name evidence="1" type="ORF">I4F81_011392</name>
</gene>
<evidence type="ECO:0000313" key="2">
    <source>
        <dbReference type="Proteomes" id="UP000798662"/>
    </source>
</evidence>
<proteinExistence type="predicted"/>
<keyword evidence="2" id="KW-1185">Reference proteome</keyword>
<reference evidence="1" key="1">
    <citation type="submission" date="2019-11" db="EMBL/GenBank/DDBJ databases">
        <title>Nori genome reveals adaptations in red seaweeds to the harsh intertidal environment.</title>
        <authorList>
            <person name="Wang D."/>
            <person name="Mao Y."/>
        </authorList>
    </citation>
    <scope>NUCLEOTIDE SEQUENCE</scope>
    <source>
        <tissue evidence="1">Gametophyte</tissue>
    </source>
</reference>
<dbReference type="Proteomes" id="UP000798662">
    <property type="component" value="Chromosome 3"/>
</dbReference>
<protein>
    <submittedName>
        <fullName evidence="1">Uncharacterized protein</fullName>
    </submittedName>
</protein>
<evidence type="ECO:0000313" key="1">
    <source>
        <dbReference type="EMBL" id="KAK1868910.1"/>
    </source>
</evidence>
<comment type="caution">
    <text evidence="1">The sequence shown here is derived from an EMBL/GenBank/DDBJ whole genome shotgun (WGS) entry which is preliminary data.</text>
</comment>
<organism evidence="1 2">
    <name type="scientific">Pyropia yezoensis</name>
    <name type="common">Susabi-nori</name>
    <name type="synonym">Porphyra yezoensis</name>
    <dbReference type="NCBI Taxonomy" id="2788"/>
    <lineage>
        <taxon>Eukaryota</taxon>
        <taxon>Rhodophyta</taxon>
        <taxon>Bangiophyceae</taxon>
        <taxon>Bangiales</taxon>
        <taxon>Bangiaceae</taxon>
        <taxon>Pyropia</taxon>
    </lineage>
</organism>
<accession>A0ACC3CG69</accession>
<name>A0ACC3CG69_PYRYE</name>
<dbReference type="EMBL" id="CM020620">
    <property type="protein sequence ID" value="KAK1868910.1"/>
    <property type="molecule type" value="Genomic_DNA"/>
</dbReference>